<organism evidence="2 3">
    <name type="scientific">Rhizopogon vinicolor AM-OR11-026</name>
    <dbReference type="NCBI Taxonomy" id="1314800"/>
    <lineage>
        <taxon>Eukaryota</taxon>
        <taxon>Fungi</taxon>
        <taxon>Dikarya</taxon>
        <taxon>Basidiomycota</taxon>
        <taxon>Agaricomycotina</taxon>
        <taxon>Agaricomycetes</taxon>
        <taxon>Agaricomycetidae</taxon>
        <taxon>Boletales</taxon>
        <taxon>Suillineae</taxon>
        <taxon>Rhizopogonaceae</taxon>
        <taxon>Rhizopogon</taxon>
    </lineage>
</organism>
<feature type="region of interest" description="Disordered" evidence="1">
    <location>
        <begin position="109"/>
        <end position="132"/>
    </location>
</feature>
<accession>A0A1B7N0E2</accession>
<dbReference type="AlphaFoldDB" id="A0A1B7N0E2"/>
<proteinExistence type="predicted"/>
<evidence type="ECO:0000256" key="1">
    <source>
        <dbReference type="SAM" id="MobiDB-lite"/>
    </source>
</evidence>
<keyword evidence="3" id="KW-1185">Reference proteome</keyword>
<gene>
    <name evidence="2" type="ORF">K503DRAFT_165978</name>
</gene>
<evidence type="ECO:0000313" key="2">
    <source>
        <dbReference type="EMBL" id="OAX38329.1"/>
    </source>
</evidence>
<reference evidence="2 3" key="1">
    <citation type="submission" date="2016-06" db="EMBL/GenBank/DDBJ databases">
        <title>Comparative genomics of the ectomycorrhizal sister species Rhizopogon vinicolor and Rhizopogon vesiculosus (Basidiomycota: Boletales) reveals a divergence of the mating type B locus.</title>
        <authorList>
            <consortium name="DOE Joint Genome Institute"/>
            <person name="Mujic A.B."/>
            <person name="Kuo A."/>
            <person name="Tritt A."/>
            <person name="Lipzen A."/>
            <person name="Chen C."/>
            <person name="Johnson J."/>
            <person name="Sharma A."/>
            <person name="Barry K."/>
            <person name="Grigoriev I.V."/>
            <person name="Spatafora J.W."/>
        </authorList>
    </citation>
    <scope>NUCLEOTIDE SEQUENCE [LARGE SCALE GENOMIC DNA]</scope>
    <source>
        <strain evidence="2 3">AM-OR11-026</strain>
    </source>
</reference>
<dbReference type="Proteomes" id="UP000092154">
    <property type="component" value="Unassembled WGS sequence"/>
</dbReference>
<dbReference type="OrthoDB" id="2673545at2759"/>
<dbReference type="InParanoid" id="A0A1B7N0E2"/>
<protein>
    <submittedName>
        <fullName evidence="2">Uncharacterized protein</fullName>
    </submittedName>
</protein>
<evidence type="ECO:0000313" key="3">
    <source>
        <dbReference type="Proteomes" id="UP000092154"/>
    </source>
</evidence>
<dbReference type="EMBL" id="KV448300">
    <property type="protein sequence ID" value="OAX38329.1"/>
    <property type="molecule type" value="Genomic_DNA"/>
</dbReference>
<sequence>MLPWLVSPSLPIESAMHLGKYIRPVRSTPGKLSTFSRVLIQRIFSAYLSVTEPQAFVYVLFSPQFHYPSTMSAHTTKLRRAFTTFSLISFFAPPTIPLLEEDILSVGRIPTSKDTPHPSTSGSKTDVPSLARPKESQYTYIPRAPKPDVHAFLPPPPYTPKSSPLIAVPNNTPATTSAITPPSNSSCSDNSAMLTTPNVISDMSSRSPSRPRVGLGFEGLEKGGSGVFDGLEGSAKGFGCQIPCQAKTTRTDRTVPPGLAPAKFGPNRLRHRKGTIFPYHSAVSSNTVTSPSPMYFVPRTGTVRLEIYQCDDAQSRKYDPSKVPTQLK</sequence>
<feature type="compositionally biased region" description="Polar residues" evidence="1">
    <location>
        <begin position="117"/>
        <end position="126"/>
    </location>
</feature>
<name>A0A1B7N0E2_9AGAM</name>